<evidence type="ECO:0000256" key="1">
    <source>
        <dbReference type="ARBA" id="ARBA00004141"/>
    </source>
</evidence>
<proteinExistence type="predicted"/>
<evidence type="ECO:0000313" key="10">
    <source>
        <dbReference type="EMBL" id="BCT74301.1"/>
    </source>
</evidence>
<feature type="region of interest" description="Disordered" evidence="8">
    <location>
        <begin position="115"/>
        <end position="135"/>
    </location>
</feature>
<evidence type="ECO:0000256" key="5">
    <source>
        <dbReference type="ARBA" id="ARBA00022989"/>
    </source>
</evidence>
<evidence type="ECO:0000256" key="9">
    <source>
        <dbReference type="SAM" id="Phobius"/>
    </source>
</evidence>
<dbReference type="InterPro" id="IPR017825">
    <property type="entry name" value="Lycopene_cyclase_dom"/>
</dbReference>
<gene>
    <name evidence="10" type="ORF">SCMU_01430</name>
</gene>
<organism evidence="10 11">
    <name type="scientific">Sinomonas cyclohexanicum</name>
    <name type="common">Corynebacterium cyclohexanicum</name>
    <dbReference type="NCBI Taxonomy" id="322009"/>
    <lineage>
        <taxon>Bacteria</taxon>
        <taxon>Bacillati</taxon>
        <taxon>Actinomycetota</taxon>
        <taxon>Actinomycetes</taxon>
        <taxon>Micrococcales</taxon>
        <taxon>Micrococcaceae</taxon>
        <taxon>Sinomonas</taxon>
    </lineage>
</organism>
<dbReference type="Proteomes" id="UP001319861">
    <property type="component" value="Chromosome"/>
</dbReference>
<evidence type="ECO:0000256" key="2">
    <source>
        <dbReference type="ARBA" id="ARBA00004829"/>
    </source>
</evidence>
<keyword evidence="4" id="KW-0125">Carotenoid biosynthesis</keyword>
<comment type="subcellular location">
    <subcellularLocation>
        <location evidence="1">Membrane</location>
        <topology evidence="1">Multi-pass membrane protein</topology>
    </subcellularLocation>
</comment>
<dbReference type="NCBIfam" id="TIGR03462">
    <property type="entry name" value="CarR_dom_SF"/>
    <property type="match status" value="1"/>
</dbReference>
<keyword evidence="3 9" id="KW-0812">Transmembrane</keyword>
<name>A0ABM7PQ38_SINCY</name>
<evidence type="ECO:0000256" key="6">
    <source>
        <dbReference type="ARBA" id="ARBA00023136"/>
    </source>
</evidence>
<dbReference type="RefSeq" id="WP_274602909.1">
    <property type="nucleotide sequence ID" value="NZ_AP024525.1"/>
</dbReference>
<protein>
    <recommendedName>
        <fullName evidence="12">Lycopene cyclase domain-containing protein</fullName>
    </recommendedName>
</protein>
<keyword evidence="5 9" id="KW-1133">Transmembrane helix</keyword>
<evidence type="ECO:0000256" key="8">
    <source>
        <dbReference type="SAM" id="MobiDB-lite"/>
    </source>
</evidence>
<reference evidence="10 11" key="1">
    <citation type="journal article" date="2021" name="J. Biosci. Bioeng.">
        <title>Identification and characterization of a chc gene cluster responsible for the aromatization pathway of cyclohexanecarboxylate degradation in Sinomonas cyclohexanicum ATCC 51369.</title>
        <authorList>
            <person name="Yamamoto T."/>
            <person name="Hasegawa Y."/>
            <person name="Lau P.C.K."/>
            <person name="Iwaki H."/>
        </authorList>
    </citation>
    <scope>NUCLEOTIDE SEQUENCE [LARGE SCALE GENOMIC DNA]</scope>
    <source>
        <strain evidence="10 11">ATCC 51369</strain>
    </source>
</reference>
<keyword evidence="6 9" id="KW-0472">Membrane</keyword>
<dbReference type="EMBL" id="AP024525">
    <property type="protein sequence ID" value="BCT74301.1"/>
    <property type="molecule type" value="Genomic_DNA"/>
</dbReference>
<comment type="pathway">
    <text evidence="2">Carotenoid biosynthesis.</text>
</comment>
<evidence type="ECO:0000256" key="4">
    <source>
        <dbReference type="ARBA" id="ARBA00022746"/>
    </source>
</evidence>
<sequence>MTYALIDVILLACASLAAVLLSVLVRDAHGSGAGGRDARRRARSWVPALAAGVALIALTAVFDNAMIAAGLFGYAPEALLGPAVGLAPVEDFAYPLAAAVLLPVLWRRLAGGERARRPASGSGNSWDALTAGEQR</sequence>
<evidence type="ECO:0000313" key="11">
    <source>
        <dbReference type="Proteomes" id="UP001319861"/>
    </source>
</evidence>
<feature type="transmembrane region" description="Helical" evidence="9">
    <location>
        <begin position="46"/>
        <end position="72"/>
    </location>
</feature>
<evidence type="ECO:0000256" key="3">
    <source>
        <dbReference type="ARBA" id="ARBA00022692"/>
    </source>
</evidence>
<keyword evidence="7" id="KW-0413">Isomerase</keyword>
<keyword evidence="11" id="KW-1185">Reference proteome</keyword>
<feature type="transmembrane region" description="Helical" evidence="9">
    <location>
        <begin position="92"/>
        <end position="110"/>
    </location>
</feature>
<accession>A0ABM7PQ38</accession>
<evidence type="ECO:0000256" key="7">
    <source>
        <dbReference type="ARBA" id="ARBA00023235"/>
    </source>
</evidence>
<feature type="transmembrane region" description="Helical" evidence="9">
    <location>
        <begin position="6"/>
        <end position="25"/>
    </location>
</feature>
<evidence type="ECO:0008006" key="12">
    <source>
        <dbReference type="Google" id="ProtNLM"/>
    </source>
</evidence>